<evidence type="ECO:0000256" key="1">
    <source>
        <dbReference type="SAM" id="SignalP"/>
    </source>
</evidence>
<reference evidence="2 3" key="1">
    <citation type="submission" date="2016-07" db="EMBL/GenBank/DDBJ databases">
        <title>Pervasive Adenine N6-methylation of Active Genes in Fungi.</title>
        <authorList>
            <consortium name="DOE Joint Genome Institute"/>
            <person name="Mondo S.J."/>
            <person name="Dannebaum R.O."/>
            <person name="Kuo R.C."/>
            <person name="Labutti K."/>
            <person name="Haridas S."/>
            <person name="Kuo A."/>
            <person name="Salamov A."/>
            <person name="Ahrendt S.R."/>
            <person name="Lipzen A."/>
            <person name="Sullivan W."/>
            <person name="Andreopoulos W.B."/>
            <person name="Clum A."/>
            <person name="Lindquist E."/>
            <person name="Daum C."/>
            <person name="Ramamoorthy G.K."/>
            <person name="Gryganskyi A."/>
            <person name="Culley D."/>
            <person name="Magnuson J.K."/>
            <person name="James T.Y."/>
            <person name="O'Malley M.A."/>
            <person name="Stajich J.E."/>
            <person name="Spatafora J.W."/>
            <person name="Visel A."/>
            <person name="Grigoriev I.V."/>
        </authorList>
    </citation>
    <scope>NUCLEOTIDE SEQUENCE [LARGE SCALE GENOMIC DNA]</scope>
    <source>
        <strain evidence="2 3">CBS 931.73</strain>
    </source>
</reference>
<keyword evidence="3" id="KW-1185">Reference proteome</keyword>
<evidence type="ECO:0000313" key="3">
    <source>
        <dbReference type="Proteomes" id="UP000193498"/>
    </source>
</evidence>
<dbReference type="EMBL" id="MCFE01000519">
    <property type="protein sequence ID" value="ORX88569.1"/>
    <property type="molecule type" value="Genomic_DNA"/>
</dbReference>
<dbReference type="AlphaFoldDB" id="A0A1Y1XS20"/>
<evidence type="ECO:0000313" key="2">
    <source>
        <dbReference type="EMBL" id="ORX88569.1"/>
    </source>
</evidence>
<gene>
    <name evidence="2" type="ORF">K493DRAFT_384919</name>
</gene>
<organism evidence="2 3">
    <name type="scientific">Basidiobolus meristosporus CBS 931.73</name>
    <dbReference type="NCBI Taxonomy" id="1314790"/>
    <lineage>
        <taxon>Eukaryota</taxon>
        <taxon>Fungi</taxon>
        <taxon>Fungi incertae sedis</taxon>
        <taxon>Zoopagomycota</taxon>
        <taxon>Entomophthoromycotina</taxon>
        <taxon>Basidiobolomycetes</taxon>
        <taxon>Basidiobolales</taxon>
        <taxon>Basidiobolaceae</taxon>
        <taxon>Basidiobolus</taxon>
    </lineage>
</organism>
<comment type="caution">
    <text evidence="2">The sequence shown here is derived from an EMBL/GenBank/DDBJ whole genome shotgun (WGS) entry which is preliminary data.</text>
</comment>
<sequence>MIFALLVAFLALTTIDANRLPPMPGAKTPECAQFHHRCALARQSCLPLCQGDQFCASKCHGYYHKCLSTCGKGDRYSGDEQGQSGGGGADMGYDKLRQYYSPLQKLGPMPGARSKECANYHRECSITLRSCTPKCAGDPFCKNACLSDHHYCRSTCGKGDRAIEMESGMADGLSPENKMMSANYGATSVPGGGYQYGSISGLGTIPH</sequence>
<proteinExistence type="predicted"/>
<dbReference type="InParanoid" id="A0A1Y1XS20"/>
<accession>A0A1Y1XS20</accession>
<feature type="signal peptide" evidence="1">
    <location>
        <begin position="1"/>
        <end position="17"/>
    </location>
</feature>
<feature type="chain" id="PRO_5012508254" description="WAP domain-containing protein" evidence="1">
    <location>
        <begin position="18"/>
        <end position="207"/>
    </location>
</feature>
<evidence type="ECO:0008006" key="4">
    <source>
        <dbReference type="Google" id="ProtNLM"/>
    </source>
</evidence>
<protein>
    <recommendedName>
        <fullName evidence="4">WAP domain-containing protein</fullName>
    </recommendedName>
</protein>
<name>A0A1Y1XS20_9FUNG</name>
<keyword evidence="1" id="KW-0732">Signal</keyword>
<dbReference type="Proteomes" id="UP000193498">
    <property type="component" value="Unassembled WGS sequence"/>
</dbReference>